<accession>A0AAX3W2H0</accession>
<dbReference type="SUPFAM" id="SSF46785">
    <property type="entry name" value="Winged helix' DNA-binding domain"/>
    <property type="match status" value="1"/>
</dbReference>
<sequence length="256" mass="30012">MNKMIDLLKQFGLSEYGSKAYIYLVQNPGITAYKLSELSSVPNSKIYESLNKLEEQGLVYYNLQNQKKFYYAISPKQTVELFEKKQNNALIQLEEEMDKLNIANQNDAIQIEVLTNSSNIYSNISEAVKTAKKQITVSIWPDIYEIIDKNAHKDIHIQGMTFQVDKPGHDLINHRYTNYVQSSLTLKPFIIIIDNQYMIYGQTPDDDMRAYISRDSTQIKMMKDYIWHDVLVNLYISKFEENIEDEITLKRKRFFS</sequence>
<dbReference type="Pfam" id="PF01978">
    <property type="entry name" value="TrmB"/>
    <property type="match status" value="1"/>
</dbReference>
<dbReference type="EMBL" id="CP118848">
    <property type="protein sequence ID" value="WHI59281.1"/>
    <property type="molecule type" value="Genomic_DNA"/>
</dbReference>
<evidence type="ECO:0000313" key="3">
    <source>
        <dbReference type="EMBL" id="WHI59281.1"/>
    </source>
</evidence>
<evidence type="ECO:0000313" key="4">
    <source>
        <dbReference type="Proteomes" id="UP001223261"/>
    </source>
</evidence>
<dbReference type="RefSeq" id="WP_064204162.1">
    <property type="nucleotide sequence ID" value="NZ_CABIVY010000020.1"/>
</dbReference>
<name>A0AAX3W2H0_MAMLE</name>
<evidence type="ECO:0000256" key="1">
    <source>
        <dbReference type="SAM" id="Coils"/>
    </source>
</evidence>
<dbReference type="InterPro" id="IPR036390">
    <property type="entry name" value="WH_DNA-bd_sf"/>
</dbReference>
<gene>
    <name evidence="3" type="ORF">PYH69_11215</name>
</gene>
<dbReference type="CDD" id="cd09124">
    <property type="entry name" value="PLDc_like_TrmB_middle"/>
    <property type="match status" value="1"/>
</dbReference>
<dbReference type="AlphaFoldDB" id="A0AAX3W2H0"/>
<reference evidence="3" key="1">
    <citation type="journal article" date="2023" name="Antibiotics">
        <title>Prevalence and Molecular Characterization of Methicillin-Resistant Staphylococci (MRS) and Mammaliicocci (MRM) in Dromedary Camels from Algeria: First Detection of SCCmec-mecC Hybrid in Methicillin-Resistant Mammaliicoccus lentus.</title>
        <authorList>
            <person name="Belhout C."/>
            <person name="Boyen F."/>
            <person name="Vereecke N."/>
            <person name="Theuns S."/>
            <person name="Taibi N."/>
            <person name="Stegger M."/>
            <person name="de la Fe-Rodriguez P.Y."/>
            <person name="Bouayad L."/>
            <person name="Elgroud R."/>
            <person name="Butaye P."/>
        </authorList>
    </citation>
    <scope>NUCLEOTIDE SEQUENCE</scope>
    <source>
        <strain evidence="3">7048</strain>
    </source>
</reference>
<evidence type="ECO:0000259" key="2">
    <source>
        <dbReference type="Pfam" id="PF01978"/>
    </source>
</evidence>
<dbReference type="InterPro" id="IPR002831">
    <property type="entry name" value="Tscrpt_reg_TrmB_N"/>
</dbReference>
<dbReference type="PANTHER" id="PTHR34293:SF1">
    <property type="entry name" value="HTH-TYPE TRANSCRIPTIONAL REGULATOR TRMBL2"/>
    <property type="match status" value="1"/>
</dbReference>
<dbReference type="PANTHER" id="PTHR34293">
    <property type="entry name" value="HTH-TYPE TRANSCRIPTIONAL REGULATOR TRMBL2"/>
    <property type="match status" value="1"/>
</dbReference>
<dbReference type="InterPro" id="IPR036388">
    <property type="entry name" value="WH-like_DNA-bd_sf"/>
</dbReference>
<feature type="coiled-coil region" evidence="1">
    <location>
        <begin position="83"/>
        <end position="110"/>
    </location>
</feature>
<organism evidence="3 4">
    <name type="scientific">Mammaliicoccus lentus</name>
    <name type="common">Staphylococcus lentus</name>
    <dbReference type="NCBI Taxonomy" id="42858"/>
    <lineage>
        <taxon>Bacteria</taxon>
        <taxon>Bacillati</taxon>
        <taxon>Bacillota</taxon>
        <taxon>Bacilli</taxon>
        <taxon>Bacillales</taxon>
        <taxon>Staphylococcaceae</taxon>
        <taxon>Mammaliicoccus</taxon>
    </lineage>
</organism>
<proteinExistence type="predicted"/>
<protein>
    <submittedName>
        <fullName evidence="3">Helix-turn-helix domain-containing protein</fullName>
    </submittedName>
</protein>
<dbReference type="InterPro" id="IPR051797">
    <property type="entry name" value="TrmB-like"/>
</dbReference>
<keyword evidence="1" id="KW-0175">Coiled coil</keyword>
<feature type="domain" description="Transcription regulator TrmB N-terminal" evidence="2">
    <location>
        <begin position="8"/>
        <end position="76"/>
    </location>
</feature>
<dbReference type="Proteomes" id="UP001223261">
    <property type="component" value="Chromosome"/>
</dbReference>
<dbReference type="Gene3D" id="1.10.10.10">
    <property type="entry name" value="Winged helix-like DNA-binding domain superfamily/Winged helix DNA-binding domain"/>
    <property type="match status" value="1"/>
</dbReference>